<feature type="domain" description="Helicase ATP-binding" evidence="1">
    <location>
        <begin position="16"/>
        <end position="169"/>
    </location>
</feature>
<comment type="caution">
    <text evidence="3">The sequence shown here is derived from an EMBL/GenBank/DDBJ whole genome shotgun (WGS) entry which is preliminary data.</text>
</comment>
<dbReference type="PANTHER" id="PTHR47396:SF1">
    <property type="entry name" value="ATP-DEPENDENT HELICASE IRC3-RELATED"/>
    <property type="match status" value="1"/>
</dbReference>
<reference evidence="3" key="1">
    <citation type="submission" date="2021-07" db="EMBL/GenBank/DDBJ databases">
        <title>Neiella marina sp. nov., isolated from the intestinal content of sea cucumber Apostichopus japonicus.</title>
        <authorList>
            <person name="Bai X."/>
        </authorList>
    </citation>
    <scope>NUCLEOTIDE SEQUENCE</scope>
    <source>
        <strain evidence="3">126</strain>
    </source>
</reference>
<dbReference type="PROSITE" id="PS51194">
    <property type="entry name" value="HELICASE_CTER"/>
    <property type="match status" value="1"/>
</dbReference>
<dbReference type="Proteomes" id="UP001166251">
    <property type="component" value="Unassembled WGS sequence"/>
</dbReference>
<dbReference type="EMBL" id="JAHZSS010000011">
    <property type="protein sequence ID" value="MBW8191465.1"/>
    <property type="molecule type" value="Genomic_DNA"/>
</dbReference>
<dbReference type="RefSeq" id="WP_220104187.1">
    <property type="nucleotide sequence ID" value="NZ_JAHZSS010000011.1"/>
</dbReference>
<keyword evidence="3" id="KW-0347">Helicase</keyword>
<keyword evidence="3" id="KW-0378">Hydrolase</keyword>
<dbReference type="InterPro" id="IPR050742">
    <property type="entry name" value="Helicase_Restrict-Modif_Enz"/>
</dbReference>
<keyword evidence="3" id="KW-0067">ATP-binding</keyword>
<dbReference type="PANTHER" id="PTHR47396">
    <property type="entry name" value="TYPE I RESTRICTION ENZYME ECOKI R PROTEIN"/>
    <property type="match status" value="1"/>
</dbReference>
<protein>
    <submittedName>
        <fullName evidence="3">DEAD/DEAH box helicase</fullName>
    </submittedName>
</protein>
<evidence type="ECO:0000313" key="4">
    <source>
        <dbReference type="Proteomes" id="UP001166251"/>
    </source>
</evidence>
<evidence type="ECO:0000259" key="1">
    <source>
        <dbReference type="PROSITE" id="PS51192"/>
    </source>
</evidence>
<dbReference type="SMART" id="SM00487">
    <property type="entry name" value="DEXDc"/>
    <property type="match status" value="1"/>
</dbReference>
<evidence type="ECO:0000313" key="3">
    <source>
        <dbReference type="EMBL" id="MBW8191465.1"/>
    </source>
</evidence>
<dbReference type="InterPro" id="IPR027417">
    <property type="entry name" value="P-loop_NTPase"/>
</dbReference>
<dbReference type="Pfam" id="PF00271">
    <property type="entry name" value="Helicase_C"/>
    <property type="match status" value="1"/>
</dbReference>
<evidence type="ECO:0000259" key="2">
    <source>
        <dbReference type="PROSITE" id="PS51194"/>
    </source>
</evidence>
<proteinExistence type="predicted"/>
<name>A0ABS7EGY4_9GAMM</name>
<gene>
    <name evidence="3" type="ORF">K0504_10495</name>
</gene>
<dbReference type="InterPro" id="IPR014001">
    <property type="entry name" value="Helicase_ATP-bd"/>
</dbReference>
<feature type="domain" description="Helicase C-terminal" evidence="2">
    <location>
        <begin position="234"/>
        <end position="374"/>
    </location>
</feature>
<dbReference type="Pfam" id="PF04851">
    <property type="entry name" value="ResIII"/>
    <property type="match status" value="1"/>
</dbReference>
<dbReference type="SMART" id="SM00490">
    <property type="entry name" value="HELICc"/>
    <property type="match status" value="1"/>
</dbReference>
<dbReference type="Gene3D" id="3.40.50.300">
    <property type="entry name" value="P-loop containing nucleotide triphosphate hydrolases"/>
    <property type="match status" value="2"/>
</dbReference>
<sequence length="567" mass="63861">MKLRDYQQDAVNAVLSHFRQHDDAAVIVLPTGAGKSLVIAELARLARFPILVLTHVKELVAQNQAKFKSLGLSSGIYAAGLGRKETEHAVTFASIQSIVRNLDAFTGYYSLIIIDECHRIADDDDSQYMQVINHVRKANPTLKVLGLTATPYRLDKGWIYQQHYHGHVRSEQALPFRRCIYELPLRQLIKRGYLTPPTLVDAPTARYQWEQLPTSYTQADLDEMLAKSPRVTQAICQHVEALAQTRKGVMIFAATVAHAHEISSYLPAEQTALITGNTVTAERDLQITRFKQQQIKYLVNVAVLTTGFDAPHVDMIAILRRTESVSLYQQIVGRGLRLSPNKPDCLVIDYAGNGYDLYQPEIGTPKPNPNSELVQVPCPSCSFANLFWGTTDADGDIIEHHGRRCQGLVQGVQCDFRFQFKQCRHCNAENDIAARQCHQCGERLIDPDEQLKKALQLKDRMVIRCAGMSGEAKGNVLVVTYHDEDGAELTDKFDFSNASQQRLFHHEFCRTITGNAINDSNAELAAGNIPQRVAPDFVIAKQNRKYWRVEMRVFDYQGPYRKANSQH</sequence>
<dbReference type="PROSITE" id="PS51192">
    <property type="entry name" value="HELICASE_ATP_BIND_1"/>
    <property type="match status" value="1"/>
</dbReference>
<keyword evidence="3" id="KW-0547">Nucleotide-binding</keyword>
<organism evidence="3 4">
    <name type="scientific">Neiella holothuriorum</name>
    <dbReference type="NCBI Taxonomy" id="2870530"/>
    <lineage>
        <taxon>Bacteria</taxon>
        <taxon>Pseudomonadati</taxon>
        <taxon>Pseudomonadota</taxon>
        <taxon>Gammaproteobacteria</taxon>
        <taxon>Alteromonadales</taxon>
        <taxon>Echinimonadaceae</taxon>
        <taxon>Neiella</taxon>
    </lineage>
</organism>
<dbReference type="InterPro" id="IPR006935">
    <property type="entry name" value="Helicase/UvrB_N"/>
</dbReference>
<accession>A0ABS7EGY4</accession>
<dbReference type="GO" id="GO:0004386">
    <property type="term" value="F:helicase activity"/>
    <property type="evidence" value="ECO:0007669"/>
    <property type="project" value="UniProtKB-KW"/>
</dbReference>
<dbReference type="SUPFAM" id="SSF57829">
    <property type="entry name" value="Zn-binding ribosomal proteins"/>
    <property type="match status" value="1"/>
</dbReference>
<dbReference type="InterPro" id="IPR011332">
    <property type="entry name" value="Ribosomal_zn-bd"/>
</dbReference>
<keyword evidence="4" id="KW-1185">Reference proteome</keyword>
<dbReference type="InterPro" id="IPR001650">
    <property type="entry name" value="Helicase_C-like"/>
</dbReference>
<dbReference type="SUPFAM" id="SSF52540">
    <property type="entry name" value="P-loop containing nucleoside triphosphate hydrolases"/>
    <property type="match status" value="1"/>
</dbReference>